<dbReference type="Proteomes" id="UP000034164">
    <property type="component" value="Unassembled WGS sequence"/>
</dbReference>
<organism evidence="2 3">
    <name type="scientific">[Emmonsia] crescens</name>
    <dbReference type="NCBI Taxonomy" id="73230"/>
    <lineage>
        <taxon>Eukaryota</taxon>
        <taxon>Fungi</taxon>
        <taxon>Dikarya</taxon>
        <taxon>Ascomycota</taxon>
        <taxon>Pezizomycotina</taxon>
        <taxon>Eurotiomycetes</taxon>
        <taxon>Eurotiomycetidae</taxon>
        <taxon>Onygenales</taxon>
        <taxon>Ajellomycetaceae</taxon>
        <taxon>Emergomyces</taxon>
    </lineage>
</organism>
<gene>
    <name evidence="2" type="ORF">EMCG_06174</name>
</gene>
<evidence type="ECO:0000313" key="3">
    <source>
        <dbReference type="Proteomes" id="UP000034164"/>
    </source>
</evidence>
<dbReference type="VEuPathDB" id="FungiDB:EMCG_06174"/>
<evidence type="ECO:0000256" key="1">
    <source>
        <dbReference type="SAM" id="MobiDB-lite"/>
    </source>
</evidence>
<name>A0A0G2IBW7_9EURO</name>
<feature type="compositionally biased region" description="Basic and acidic residues" evidence="1">
    <location>
        <begin position="59"/>
        <end position="76"/>
    </location>
</feature>
<dbReference type="EMBL" id="LCZI01000150">
    <property type="protein sequence ID" value="KKZ68152.1"/>
    <property type="molecule type" value="Genomic_DNA"/>
</dbReference>
<sequence length="165" mass="18437">MSGLPPTPLSEHKRMLRSHSKAPEFNSVEEEDKSSSEEEEEHMQYDLVEEGDIMEVPSESERAAGRDKQSEHKAFKATDSSDDTPCSTMLTMSISSANGTITMTAADLLVFCQQMMMTTHQNSDSNDSGTSANDLKQEICEYQKEVQTSMNMKTITTFNETNYQA</sequence>
<evidence type="ECO:0000313" key="2">
    <source>
        <dbReference type="EMBL" id="KKZ68152.1"/>
    </source>
</evidence>
<reference evidence="3" key="1">
    <citation type="journal article" date="2015" name="PLoS Genet.">
        <title>The dynamic genome and transcriptome of the human fungal pathogen Blastomyces and close relative Emmonsia.</title>
        <authorList>
            <person name="Munoz J.F."/>
            <person name="Gauthier G.M."/>
            <person name="Desjardins C.A."/>
            <person name="Gallo J.E."/>
            <person name="Holder J."/>
            <person name="Sullivan T.D."/>
            <person name="Marty A.J."/>
            <person name="Carmen J.C."/>
            <person name="Chen Z."/>
            <person name="Ding L."/>
            <person name="Gujja S."/>
            <person name="Magrini V."/>
            <person name="Misas E."/>
            <person name="Mitreva M."/>
            <person name="Priest M."/>
            <person name="Saif S."/>
            <person name="Whiston E.A."/>
            <person name="Young S."/>
            <person name="Zeng Q."/>
            <person name="Goldman W.E."/>
            <person name="Mardis E.R."/>
            <person name="Taylor J.W."/>
            <person name="McEwen J.G."/>
            <person name="Clay O.K."/>
            <person name="Klein B.S."/>
            <person name="Cuomo C.A."/>
        </authorList>
    </citation>
    <scope>NUCLEOTIDE SEQUENCE [LARGE SCALE GENOMIC DNA]</scope>
    <source>
        <strain evidence="3">UAMH 3008</strain>
    </source>
</reference>
<protein>
    <submittedName>
        <fullName evidence="2">Uncharacterized protein</fullName>
    </submittedName>
</protein>
<dbReference type="OrthoDB" id="4191147at2759"/>
<comment type="caution">
    <text evidence="2">The sequence shown here is derived from an EMBL/GenBank/DDBJ whole genome shotgun (WGS) entry which is preliminary data.</text>
</comment>
<accession>A0A0G2IBW7</accession>
<dbReference type="AlphaFoldDB" id="A0A0G2IBW7"/>
<proteinExistence type="predicted"/>
<feature type="region of interest" description="Disordered" evidence="1">
    <location>
        <begin position="1"/>
        <end position="85"/>
    </location>
</feature>
<feature type="compositionally biased region" description="Acidic residues" evidence="1">
    <location>
        <begin position="27"/>
        <end position="53"/>
    </location>
</feature>